<gene>
    <name evidence="2" type="ORF">SAMN05444405_12322</name>
</gene>
<organism evidence="2 3">
    <name type="scientific">Bacteroides luti</name>
    <dbReference type="NCBI Taxonomy" id="1297750"/>
    <lineage>
        <taxon>Bacteria</taxon>
        <taxon>Pseudomonadati</taxon>
        <taxon>Bacteroidota</taxon>
        <taxon>Bacteroidia</taxon>
        <taxon>Bacteroidales</taxon>
        <taxon>Bacteroidaceae</taxon>
        <taxon>Bacteroides</taxon>
    </lineage>
</organism>
<dbReference type="AlphaFoldDB" id="A0A1M5H1A5"/>
<sequence>MKLSEKAHYSYKFKKITSSPLFLRSALLGSVNGGILYIIYAIL</sequence>
<keyword evidence="1" id="KW-0472">Membrane</keyword>
<dbReference type="Proteomes" id="UP000184509">
    <property type="component" value="Unassembled WGS sequence"/>
</dbReference>
<reference evidence="2 3" key="1">
    <citation type="submission" date="2016-11" db="EMBL/GenBank/DDBJ databases">
        <authorList>
            <person name="Jaros S."/>
            <person name="Januszkiewicz K."/>
            <person name="Wedrychowicz H."/>
        </authorList>
    </citation>
    <scope>NUCLEOTIDE SEQUENCE [LARGE SCALE GENOMIC DNA]</scope>
    <source>
        <strain evidence="2 3">DSM 26991</strain>
    </source>
</reference>
<keyword evidence="1" id="KW-0812">Transmembrane</keyword>
<protein>
    <submittedName>
        <fullName evidence="2">Uncharacterized protein</fullName>
    </submittedName>
</protein>
<keyword evidence="1" id="KW-1133">Transmembrane helix</keyword>
<evidence type="ECO:0000313" key="2">
    <source>
        <dbReference type="EMBL" id="SHG09502.1"/>
    </source>
</evidence>
<dbReference type="EMBL" id="FQTV01000023">
    <property type="protein sequence ID" value="SHG09502.1"/>
    <property type="molecule type" value="Genomic_DNA"/>
</dbReference>
<evidence type="ECO:0000313" key="3">
    <source>
        <dbReference type="Proteomes" id="UP000184509"/>
    </source>
</evidence>
<dbReference type="STRING" id="1297750.SAMN05444405_12322"/>
<accession>A0A1M5H1A5</accession>
<proteinExistence type="predicted"/>
<evidence type="ECO:0000256" key="1">
    <source>
        <dbReference type="SAM" id="Phobius"/>
    </source>
</evidence>
<keyword evidence="3" id="KW-1185">Reference proteome</keyword>
<feature type="transmembrane region" description="Helical" evidence="1">
    <location>
        <begin position="21"/>
        <end position="42"/>
    </location>
</feature>
<name>A0A1M5H1A5_9BACE</name>